<evidence type="ECO:0000256" key="5">
    <source>
        <dbReference type="ARBA" id="ARBA00022692"/>
    </source>
</evidence>
<dbReference type="InterPro" id="IPR024744">
    <property type="entry name" value="CSS-motif_dom"/>
</dbReference>
<evidence type="ECO:0000259" key="10">
    <source>
        <dbReference type="PROSITE" id="PS50883"/>
    </source>
</evidence>
<dbReference type="PANTHER" id="PTHR33121:SF79">
    <property type="entry name" value="CYCLIC DI-GMP PHOSPHODIESTERASE PDED-RELATED"/>
    <property type="match status" value="1"/>
</dbReference>
<evidence type="ECO:0000256" key="8">
    <source>
        <dbReference type="ARBA" id="ARBA00023136"/>
    </source>
</evidence>
<keyword evidence="4" id="KW-0973">c-di-GMP</keyword>
<dbReference type="RefSeq" id="WP_189487020.1">
    <property type="nucleotide sequence ID" value="NZ_BMZO01000001.1"/>
</dbReference>
<evidence type="ECO:0000313" key="12">
    <source>
        <dbReference type="Proteomes" id="UP000641137"/>
    </source>
</evidence>
<keyword evidence="12" id="KW-1185">Reference proteome</keyword>
<name>A0A8J3GG09_9HYPH</name>
<dbReference type="Pfam" id="PF12792">
    <property type="entry name" value="CSS-motif"/>
    <property type="match status" value="1"/>
</dbReference>
<feature type="domain" description="EAL" evidence="10">
    <location>
        <begin position="263"/>
        <end position="515"/>
    </location>
</feature>
<evidence type="ECO:0000256" key="3">
    <source>
        <dbReference type="ARBA" id="ARBA00022475"/>
    </source>
</evidence>
<evidence type="ECO:0000256" key="7">
    <source>
        <dbReference type="ARBA" id="ARBA00022989"/>
    </source>
</evidence>
<proteinExistence type="predicted"/>
<keyword evidence="6" id="KW-0378">Hydrolase</keyword>
<dbReference type="GO" id="GO:0005886">
    <property type="term" value="C:plasma membrane"/>
    <property type="evidence" value="ECO:0007669"/>
    <property type="project" value="UniProtKB-SubCell"/>
</dbReference>
<keyword evidence="5" id="KW-0812">Transmembrane</keyword>
<comment type="subcellular location">
    <subcellularLocation>
        <location evidence="1">Cell membrane</location>
        <topology evidence="1">Multi-pass membrane protein</topology>
    </subcellularLocation>
</comment>
<dbReference type="AlphaFoldDB" id="A0A8J3GG09"/>
<keyword evidence="3" id="KW-1003">Cell membrane</keyword>
<dbReference type="InterPro" id="IPR035919">
    <property type="entry name" value="EAL_sf"/>
</dbReference>
<reference evidence="11" key="1">
    <citation type="journal article" date="2014" name="Int. J. Syst. Evol. Microbiol.">
        <title>Complete genome sequence of Corynebacterium casei LMG S-19264T (=DSM 44701T), isolated from a smear-ripened cheese.</title>
        <authorList>
            <consortium name="US DOE Joint Genome Institute (JGI-PGF)"/>
            <person name="Walter F."/>
            <person name="Albersmeier A."/>
            <person name="Kalinowski J."/>
            <person name="Ruckert C."/>
        </authorList>
    </citation>
    <scope>NUCLEOTIDE SEQUENCE</scope>
    <source>
        <strain evidence="11">KCTC 42097</strain>
    </source>
</reference>
<dbReference type="SUPFAM" id="SSF141868">
    <property type="entry name" value="EAL domain-like"/>
    <property type="match status" value="1"/>
</dbReference>
<dbReference type="SMART" id="SM00052">
    <property type="entry name" value="EAL"/>
    <property type="match status" value="1"/>
</dbReference>
<dbReference type="EMBL" id="BMZO01000001">
    <property type="protein sequence ID" value="GHC61789.1"/>
    <property type="molecule type" value="Genomic_DNA"/>
</dbReference>
<dbReference type="CDD" id="cd01948">
    <property type="entry name" value="EAL"/>
    <property type="match status" value="1"/>
</dbReference>
<comment type="catalytic activity">
    <reaction evidence="9">
        <text>3',3'-c-di-GMP + H2O = 5'-phosphoguanylyl(3'-&gt;5')guanosine + H(+)</text>
        <dbReference type="Rhea" id="RHEA:24902"/>
        <dbReference type="ChEBI" id="CHEBI:15377"/>
        <dbReference type="ChEBI" id="CHEBI:15378"/>
        <dbReference type="ChEBI" id="CHEBI:58754"/>
        <dbReference type="ChEBI" id="CHEBI:58805"/>
        <dbReference type="EC" id="3.1.4.52"/>
    </reaction>
</comment>
<comment type="caution">
    <text evidence="11">The sequence shown here is derived from an EMBL/GenBank/DDBJ whole genome shotgun (WGS) entry which is preliminary data.</text>
</comment>
<dbReference type="InterPro" id="IPR050706">
    <property type="entry name" value="Cyclic-di-GMP_PDE-like"/>
</dbReference>
<evidence type="ECO:0000256" key="2">
    <source>
        <dbReference type="ARBA" id="ARBA00012282"/>
    </source>
</evidence>
<keyword evidence="7" id="KW-1133">Transmembrane helix</keyword>
<evidence type="ECO:0000256" key="1">
    <source>
        <dbReference type="ARBA" id="ARBA00004651"/>
    </source>
</evidence>
<evidence type="ECO:0000256" key="9">
    <source>
        <dbReference type="ARBA" id="ARBA00034290"/>
    </source>
</evidence>
<dbReference type="EC" id="3.1.4.52" evidence="2"/>
<keyword evidence="8" id="KW-0472">Membrane</keyword>
<dbReference type="PROSITE" id="PS50883">
    <property type="entry name" value="EAL"/>
    <property type="match status" value="1"/>
</dbReference>
<dbReference type="Pfam" id="PF00563">
    <property type="entry name" value="EAL"/>
    <property type="match status" value="1"/>
</dbReference>
<sequence>MRRSKVLLLGSILAFGAIVLPLAVTSYLAWRIADRYEEASLSGYAQLALQRATTSLAEIGKVLEQMNALEFETCSQQHIAAMRLATINNVAVDEIGYLNDQRFVCTSWGEASHLMSTVEVDFVLNDDLQGNIDVRPLGGYRHNMIALRNGRYNVLFDPRRLADVTVAEGDVGVAISHANGTLLSIGGNHDDDMREAVRRVLMQESDSDHRGSVAAEGDIVAIAIASKPPAFATVLEQGWIILPLSLALSALGISAITAMSRRQLSLASELASAIRRKKLSVHYQPVIDLKTGDCVGAEALVRWFKSNGTSVRPDIFVDVAEETGQIRALTDLVIETTMRELGPAMRRDRSLHVAINLSADDVSSGRFLPILERILARYDVLHEQIWLEATERGFPEMEAVRETVAKARALGFKIAIDDFGTGYSSLSYIESIRLDALKIDKSFIDSIGQDLATSSVTPHIIDMAKSLDLITVAEGIETREQLNYLEQHGVALGQGWLFAKAMPARDFVAFVAAHRKKISASGTA</sequence>
<accession>A0A8J3GG09</accession>
<evidence type="ECO:0000313" key="11">
    <source>
        <dbReference type="EMBL" id="GHC61789.1"/>
    </source>
</evidence>
<gene>
    <name evidence="11" type="ORF">GCM10010136_02560</name>
</gene>
<dbReference type="Gene3D" id="3.20.20.450">
    <property type="entry name" value="EAL domain"/>
    <property type="match status" value="1"/>
</dbReference>
<evidence type="ECO:0000256" key="6">
    <source>
        <dbReference type="ARBA" id="ARBA00022801"/>
    </source>
</evidence>
<reference evidence="11" key="2">
    <citation type="submission" date="2020-09" db="EMBL/GenBank/DDBJ databases">
        <authorList>
            <person name="Sun Q."/>
            <person name="Kim S."/>
        </authorList>
    </citation>
    <scope>NUCLEOTIDE SEQUENCE</scope>
    <source>
        <strain evidence="11">KCTC 42097</strain>
    </source>
</reference>
<dbReference type="PANTHER" id="PTHR33121">
    <property type="entry name" value="CYCLIC DI-GMP PHOSPHODIESTERASE PDEF"/>
    <property type="match status" value="1"/>
</dbReference>
<organism evidence="11 12">
    <name type="scientific">Limoniibacter endophyticus</name>
    <dbReference type="NCBI Taxonomy" id="1565040"/>
    <lineage>
        <taxon>Bacteria</taxon>
        <taxon>Pseudomonadati</taxon>
        <taxon>Pseudomonadota</taxon>
        <taxon>Alphaproteobacteria</taxon>
        <taxon>Hyphomicrobiales</taxon>
        <taxon>Bartonellaceae</taxon>
        <taxon>Limoniibacter</taxon>
    </lineage>
</organism>
<dbReference type="InterPro" id="IPR001633">
    <property type="entry name" value="EAL_dom"/>
</dbReference>
<evidence type="ECO:0000256" key="4">
    <source>
        <dbReference type="ARBA" id="ARBA00022636"/>
    </source>
</evidence>
<dbReference type="GO" id="GO:0071111">
    <property type="term" value="F:cyclic-guanylate-specific phosphodiesterase activity"/>
    <property type="evidence" value="ECO:0007669"/>
    <property type="project" value="UniProtKB-EC"/>
</dbReference>
<protein>
    <recommendedName>
        <fullName evidence="2">cyclic-guanylate-specific phosphodiesterase</fullName>
        <ecNumber evidence="2">3.1.4.52</ecNumber>
    </recommendedName>
</protein>
<dbReference type="Proteomes" id="UP000641137">
    <property type="component" value="Unassembled WGS sequence"/>
</dbReference>